<dbReference type="EMBL" id="JACIVC010000068">
    <property type="protein sequence ID" value="MBB1070439.1"/>
    <property type="molecule type" value="Genomic_DNA"/>
</dbReference>
<dbReference type="InterPro" id="IPR004501">
    <property type="entry name" value="PTS_EIIC_3"/>
</dbReference>
<name>A0A7W3Y964_9LACO</name>
<gene>
    <name evidence="4" type="ORF">H5S40_09775</name>
</gene>
<keyword evidence="4" id="KW-0813">Transport</keyword>
<feature type="transmembrane region" description="Helical" evidence="2">
    <location>
        <begin position="353"/>
        <end position="373"/>
    </location>
</feature>
<keyword evidence="2" id="KW-1133">Transmembrane helix</keyword>
<keyword evidence="5" id="KW-1185">Reference proteome</keyword>
<dbReference type="GO" id="GO:0008982">
    <property type="term" value="F:protein-N(PI)-phosphohistidine-sugar phosphotransferase activity"/>
    <property type="evidence" value="ECO:0007669"/>
    <property type="project" value="InterPro"/>
</dbReference>
<reference evidence="4 5" key="1">
    <citation type="submission" date="2020-07" db="EMBL/GenBank/DDBJ databases">
        <title>Description of Limosilactobacillus balticus sp. nov., Limosilactobacillus agrestis sp. nov., Limosilactobacillus albertensis sp. nov., Limosilactobacillus rudii sp. nov., Limosilactobacillus fastidiosus sp. nov., five novel Limosilactobacillus species isolated from the vertebrate gastrointestinal tract, and proposal of 6 subspecies of Limosilactobacillus reuteri adapted to the gastrointestinal tract of specific vertebrate hosts.</title>
        <authorList>
            <person name="Li F."/>
            <person name="Cheng C."/>
            <person name="Zheng J."/>
            <person name="Quevedo R.M."/>
            <person name="Li J."/>
            <person name="Roos S."/>
            <person name="Gaenzle M.G."/>
            <person name="Walter J."/>
        </authorList>
    </citation>
    <scope>NUCLEOTIDE SEQUENCE [LARGE SCALE GENOMIC DNA]</scope>
    <source>
        <strain evidence="4 5">RRLNB_1_1</strain>
    </source>
</reference>
<comment type="caution">
    <text evidence="4">The sequence shown here is derived from an EMBL/GenBank/DDBJ whole genome shotgun (WGS) entry which is preliminary data.</text>
</comment>
<feature type="domain" description="PTS EIIC type-3" evidence="3">
    <location>
        <begin position="1"/>
        <end position="413"/>
    </location>
</feature>
<protein>
    <submittedName>
        <fullName evidence="4">PTS sugar transporter subunit IIC</fullName>
    </submittedName>
</protein>
<keyword evidence="2" id="KW-0812">Transmembrane</keyword>
<evidence type="ECO:0000259" key="3">
    <source>
        <dbReference type="PROSITE" id="PS51105"/>
    </source>
</evidence>
<dbReference type="Proteomes" id="UP000518316">
    <property type="component" value="Unassembled WGS sequence"/>
</dbReference>
<feature type="transmembrane region" description="Helical" evidence="2">
    <location>
        <begin position="393"/>
        <end position="413"/>
    </location>
</feature>
<keyword evidence="2" id="KW-0472">Membrane</keyword>
<dbReference type="GO" id="GO:1901264">
    <property type="term" value="P:carbohydrate derivative transport"/>
    <property type="evidence" value="ECO:0007669"/>
    <property type="project" value="TreeGrafter"/>
</dbReference>
<keyword evidence="4" id="KW-0762">Sugar transport</keyword>
<organism evidence="4 5">
    <name type="scientific">Limosilactobacillus albertensis</name>
    <dbReference type="NCBI Taxonomy" id="2759752"/>
    <lineage>
        <taxon>Bacteria</taxon>
        <taxon>Bacillati</taxon>
        <taxon>Bacillota</taxon>
        <taxon>Bacilli</taxon>
        <taxon>Lactobacillales</taxon>
        <taxon>Lactobacillaceae</taxon>
        <taxon>Limosilactobacillus</taxon>
    </lineage>
</organism>
<feature type="transmembrane region" description="Helical" evidence="2">
    <location>
        <begin position="180"/>
        <end position="206"/>
    </location>
</feature>
<accession>A0A7W3Y964</accession>
<dbReference type="InterPro" id="IPR051088">
    <property type="entry name" value="PTS_Sugar-EIIC/EIIB"/>
</dbReference>
<evidence type="ECO:0000256" key="1">
    <source>
        <dbReference type="ARBA" id="ARBA00022683"/>
    </source>
</evidence>
<feature type="transmembrane region" description="Helical" evidence="2">
    <location>
        <begin position="288"/>
        <end position="308"/>
    </location>
</feature>
<evidence type="ECO:0000313" key="4">
    <source>
        <dbReference type="EMBL" id="MBB1070439.1"/>
    </source>
</evidence>
<dbReference type="GO" id="GO:0005886">
    <property type="term" value="C:plasma membrane"/>
    <property type="evidence" value="ECO:0007669"/>
    <property type="project" value="TreeGrafter"/>
</dbReference>
<proteinExistence type="predicted"/>
<dbReference type="GO" id="GO:0009401">
    <property type="term" value="P:phosphoenolpyruvate-dependent sugar phosphotransferase system"/>
    <property type="evidence" value="ECO:0007669"/>
    <property type="project" value="UniProtKB-KW"/>
</dbReference>
<dbReference type="AlphaFoldDB" id="A0A7W3Y964"/>
<feature type="transmembrane region" description="Helical" evidence="2">
    <location>
        <begin position="25"/>
        <end position="46"/>
    </location>
</feature>
<feature type="transmembrane region" description="Helical" evidence="2">
    <location>
        <begin position="142"/>
        <end position="160"/>
    </location>
</feature>
<feature type="transmembrane region" description="Helical" evidence="2">
    <location>
        <begin position="66"/>
        <end position="92"/>
    </location>
</feature>
<dbReference type="PROSITE" id="PS51105">
    <property type="entry name" value="PTS_EIIC_TYPE_3"/>
    <property type="match status" value="1"/>
</dbReference>
<keyword evidence="1" id="KW-0598">Phosphotransferase system</keyword>
<evidence type="ECO:0000256" key="2">
    <source>
        <dbReference type="SAM" id="Phobius"/>
    </source>
</evidence>
<dbReference type="PANTHER" id="PTHR33989">
    <property type="match status" value="1"/>
</dbReference>
<evidence type="ECO:0000313" key="5">
    <source>
        <dbReference type="Proteomes" id="UP000518316"/>
    </source>
</evidence>
<dbReference type="RefSeq" id="WP_182598868.1">
    <property type="nucleotide sequence ID" value="NZ_JACIVC010000068.1"/>
</dbReference>
<sequence length="438" mass="48539">MHEKIINRIIALHHYSFVRITRQTLIMIFPIVFIGTMAKMILKTVFKPDGFIYNVAFLDVIPQSVLQIIQFVLTSIGQLTLGILGVYTAYMAAKFTAKLYRRDGKFAGITAILTLLLMSYRYGKMSSSFSLNFYQRLLSGNSLLLVLLLGYGIGQLYRLLTPPKYGENTNSLPLLQERAFSSMGPIIISVIFGVAVAIFLNSNTIYHAWSTSYSSLVGVAQEHRQLWLTLLASLGITTMDWLGLGVPYNSMALMSGESFTANLNYALAHGTPWNVPYKYLGSSLYNSFANFGGDGLILALIVAILLTSNGSYMHRVARWTALPTLFNFNYATMVGLPIVFNPLFFIPFTFLPIVNILLASFAIAIHLIPSTPYPVLQGTPGPLLGFLGTNGNWGTLIFALVLLLLDIIAYIPFVKMALAVERRLTLEEQEVAGHEKNS</sequence>
<dbReference type="PANTHER" id="PTHR33989:SF8">
    <property type="entry name" value="PERMEASE IIC COMPONENT"/>
    <property type="match status" value="1"/>
</dbReference>